<keyword evidence="1" id="KW-0472">Membrane</keyword>
<evidence type="ECO:0000313" key="2">
    <source>
        <dbReference type="EMBL" id="PIE92755.1"/>
    </source>
</evidence>
<name>A0A2G6Q7N4_9BACI</name>
<dbReference type="EMBL" id="NWUW01000026">
    <property type="protein sequence ID" value="PIE92755.1"/>
    <property type="molecule type" value="Genomic_DNA"/>
</dbReference>
<sequence length="73" mass="7981">MNFNLQSITTNIISQIAFVILLIMAVRAIVAYVRQDWGAFMSQLVLGLACLVVVYFGPQLSNLAKSMGQAIFG</sequence>
<proteinExistence type="predicted"/>
<accession>A0A2G6Q7N4</accession>
<keyword evidence="1" id="KW-0812">Transmembrane</keyword>
<feature type="transmembrane region" description="Helical" evidence="1">
    <location>
        <begin position="12"/>
        <end position="33"/>
    </location>
</feature>
<evidence type="ECO:0000256" key="1">
    <source>
        <dbReference type="SAM" id="Phobius"/>
    </source>
</evidence>
<feature type="transmembrane region" description="Helical" evidence="1">
    <location>
        <begin position="39"/>
        <end position="57"/>
    </location>
</feature>
<evidence type="ECO:0000313" key="3">
    <source>
        <dbReference type="Proteomes" id="UP000228484"/>
    </source>
</evidence>
<reference evidence="2 3" key="1">
    <citation type="submission" date="2017-09" db="EMBL/GenBank/DDBJ databases">
        <title>Biocontrol bacteria screening and application from spent mushroom substrate.</title>
        <authorList>
            <person name="Sun X."/>
        </authorList>
    </citation>
    <scope>NUCLEOTIDE SEQUENCE [LARGE SCALE GENOMIC DNA]</scope>
    <source>
        <strain evidence="2 3">100374</strain>
    </source>
</reference>
<gene>
    <name evidence="2" type="ORF">CO726_24620</name>
</gene>
<keyword evidence="3" id="KW-1185">Reference proteome</keyword>
<organism evidence="2 3">
    <name type="scientific">Bacillus fungorum</name>
    <dbReference type="NCBI Taxonomy" id="2039284"/>
    <lineage>
        <taxon>Bacteria</taxon>
        <taxon>Bacillati</taxon>
        <taxon>Bacillota</taxon>
        <taxon>Bacilli</taxon>
        <taxon>Bacillales</taxon>
        <taxon>Bacillaceae</taxon>
        <taxon>Bacillus</taxon>
    </lineage>
</organism>
<keyword evidence="1" id="KW-1133">Transmembrane helix</keyword>
<dbReference type="Proteomes" id="UP000228484">
    <property type="component" value="Unassembled WGS sequence"/>
</dbReference>
<protein>
    <submittedName>
        <fullName evidence="2">Uncharacterized protein</fullName>
    </submittedName>
</protein>
<dbReference type="RefSeq" id="WP_098204967.1">
    <property type="nucleotide sequence ID" value="NZ_NWUW01000026.1"/>
</dbReference>
<dbReference type="AlphaFoldDB" id="A0A2G6Q7N4"/>
<comment type="caution">
    <text evidence="2">The sequence shown here is derived from an EMBL/GenBank/DDBJ whole genome shotgun (WGS) entry which is preliminary data.</text>
</comment>